<dbReference type="STRING" id="596151.DesfrDRAFT_0762"/>
<dbReference type="SMART" id="SM00304">
    <property type="entry name" value="HAMP"/>
    <property type="match status" value="2"/>
</dbReference>
<feature type="compositionally biased region" description="Basic and acidic residues" evidence="6">
    <location>
        <begin position="407"/>
        <end position="417"/>
    </location>
</feature>
<feature type="transmembrane region" description="Helical" evidence="7">
    <location>
        <begin position="13"/>
        <end position="32"/>
    </location>
</feature>
<dbReference type="GO" id="GO:0006935">
    <property type="term" value="P:chemotaxis"/>
    <property type="evidence" value="ECO:0007669"/>
    <property type="project" value="UniProtKB-KW"/>
</dbReference>
<dbReference type="PROSITE" id="PS50885">
    <property type="entry name" value="HAMP"/>
    <property type="match status" value="2"/>
</dbReference>
<evidence type="ECO:0000256" key="3">
    <source>
        <dbReference type="ARBA" id="ARBA00029447"/>
    </source>
</evidence>
<feature type="region of interest" description="Disordered" evidence="6">
    <location>
        <begin position="399"/>
        <end position="418"/>
    </location>
</feature>
<keyword evidence="2" id="KW-0145">Chemotaxis</keyword>
<feature type="domain" description="HAMP" evidence="9">
    <location>
        <begin position="216"/>
        <end position="268"/>
    </location>
</feature>
<dbReference type="Pfam" id="PF12729">
    <property type="entry name" value="4HB_MCP_1"/>
    <property type="match status" value="1"/>
</dbReference>
<comment type="similarity">
    <text evidence="3">Belongs to the methyl-accepting chemotaxis (MCP) protein family.</text>
</comment>
<evidence type="ECO:0000259" key="8">
    <source>
        <dbReference type="PROSITE" id="PS50111"/>
    </source>
</evidence>
<dbReference type="RefSeq" id="WP_005991254.1">
    <property type="nucleotide sequence ID" value="NZ_AECZ01000003.1"/>
</dbReference>
<keyword evidence="7" id="KW-0472">Membrane</keyword>
<keyword evidence="7" id="KW-0812">Transmembrane</keyword>
<dbReference type="FunFam" id="1.10.287.950:FF:000001">
    <property type="entry name" value="Methyl-accepting chemotaxis sensory transducer"/>
    <property type="match status" value="1"/>
</dbReference>
<dbReference type="InterPro" id="IPR024478">
    <property type="entry name" value="HlyB_4HB_MCP"/>
</dbReference>
<feature type="domain" description="Methyl-accepting transducer" evidence="8">
    <location>
        <begin position="351"/>
        <end position="566"/>
    </location>
</feature>
<keyword evidence="11" id="KW-1185">Reference proteome</keyword>
<proteinExistence type="inferred from homology"/>
<accession>E1JT23</accession>
<dbReference type="PROSITE" id="PS50111">
    <property type="entry name" value="CHEMOTAXIS_TRANSDUC_2"/>
    <property type="match status" value="1"/>
</dbReference>
<evidence type="ECO:0000256" key="2">
    <source>
        <dbReference type="ARBA" id="ARBA00022500"/>
    </source>
</evidence>
<dbReference type="AlphaFoldDB" id="E1JT23"/>
<dbReference type="PANTHER" id="PTHR43531">
    <property type="entry name" value="PROTEIN ICFG"/>
    <property type="match status" value="1"/>
</dbReference>
<keyword evidence="5" id="KW-0175">Coiled coil</keyword>
<dbReference type="InterPro" id="IPR051310">
    <property type="entry name" value="MCP_chemotaxis"/>
</dbReference>
<evidence type="ECO:0000313" key="11">
    <source>
        <dbReference type="Proteomes" id="UP000006250"/>
    </source>
</evidence>
<evidence type="ECO:0000259" key="9">
    <source>
        <dbReference type="PROSITE" id="PS50885"/>
    </source>
</evidence>
<dbReference type="PANTHER" id="PTHR43531:SF11">
    <property type="entry name" value="METHYL-ACCEPTING CHEMOTAXIS PROTEIN 3"/>
    <property type="match status" value="1"/>
</dbReference>
<keyword evidence="4" id="KW-0807">Transducer</keyword>
<feature type="compositionally biased region" description="Low complexity" evidence="6">
    <location>
        <begin position="356"/>
        <end position="390"/>
    </location>
</feature>
<feature type="coiled-coil region" evidence="5">
    <location>
        <begin position="537"/>
        <end position="564"/>
    </location>
</feature>
<name>E1JT23_SOLFR</name>
<evidence type="ECO:0000256" key="5">
    <source>
        <dbReference type="SAM" id="Coils"/>
    </source>
</evidence>
<evidence type="ECO:0000256" key="6">
    <source>
        <dbReference type="SAM" id="MobiDB-lite"/>
    </source>
</evidence>
<sequence>MRWFHDMRIATKLIGSFFLISLIVAVVGLLGLHNMWRISEMAEVMYQRELLGVAAIKQANVYLVYADRATKNLILSTSGDERAKLVERIEHYKKLFKEQVSVARPLFVSKEGQAMLARLDATWDALVPVWEQIVGATKKEALEADRASVALSMGAGRDKVRAMDTLMGELVQNKESNAQNHARETADLYTDSRLTLGIVIAAAVLLGIILGVSISRGISKPLNACVDFAQGVARGDLGSTLDVRRADEVGQVCEALREVARAESEVTGAVSRMAQGDLQVTVAPRCEADVLLRSLSGLITTERHVAELASKMAAGDLNLQVKIRSENDALMRSLGNMVERLTDIVREVQSGAENMASGAEQLSASSESLSQGASEQAASVEESSSSMEQISGSIMRNADNARQTESLADKAGQDARESGQAMVDTVAAMRQIATKISIIEEIARQTDLLALNAAVEAARAGDHGRGFAVVAAEVRKLAERSQSAAAEINTLSASSLDVAERAGRLLEKLVPDILKTSDLVQEIAAASQEQSLGATQVNKALQQLDQVVQQNASASEELASTAEELSSQAEQLVSTVGFFQLAGQAGPQNRLERGKDRKRLPVGLGGNNHEPAPKPPVRGTSIALAGDAMADEALFEHF</sequence>
<dbReference type="eggNOG" id="COG0840">
    <property type="taxonomic scope" value="Bacteria"/>
</dbReference>
<dbReference type="Gene3D" id="1.10.287.950">
    <property type="entry name" value="Methyl-accepting chemotaxis protein"/>
    <property type="match status" value="1"/>
</dbReference>
<dbReference type="Gene3D" id="6.10.340.10">
    <property type="match status" value="1"/>
</dbReference>
<organism evidence="10 11">
    <name type="scientific">Solidesulfovibrio fructosivorans JJ]</name>
    <dbReference type="NCBI Taxonomy" id="596151"/>
    <lineage>
        <taxon>Bacteria</taxon>
        <taxon>Pseudomonadati</taxon>
        <taxon>Thermodesulfobacteriota</taxon>
        <taxon>Desulfovibrionia</taxon>
        <taxon>Desulfovibrionales</taxon>
        <taxon>Desulfovibrionaceae</taxon>
        <taxon>Solidesulfovibrio</taxon>
    </lineage>
</organism>
<feature type="transmembrane region" description="Helical" evidence="7">
    <location>
        <begin position="194"/>
        <end position="214"/>
    </location>
</feature>
<dbReference type="InterPro" id="IPR004089">
    <property type="entry name" value="MCPsignal_dom"/>
</dbReference>
<dbReference type="SMART" id="SM00283">
    <property type="entry name" value="MA"/>
    <property type="match status" value="1"/>
</dbReference>
<keyword evidence="7" id="KW-1133">Transmembrane helix</keyword>
<reference evidence="10 11" key="1">
    <citation type="submission" date="2010-08" db="EMBL/GenBank/DDBJ databases">
        <title>The draft genome of Desulfovibrio fructosovorans JJ.</title>
        <authorList>
            <consortium name="US DOE Joint Genome Institute (JGI-PGF)"/>
            <person name="Lucas S."/>
            <person name="Copeland A."/>
            <person name="Lapidus A."/>
            <person name="Cheng J.-F."/>
            <person name="Bruce D."/>
            <person name="Goodwin L."/>
            <person name="Pitluck S."/>
            <person name="Land M.L."/>
            <person name="Hauser L."/>
            <person name="Chang Y.-J."/>
            <person name="Jeffries C."/>
            <person name="Wall J.D."/>
            <person name="Stahl D.A."/>
            <person name="Arkin A.P."/>
            <person name="Dehal P."/>
            <person name="Stolyar S.M."/>
            <person name="Hazen T.C."/>
            <person name="Woyke T.J."/>
        </authorList>
    </citation>
    <scope>NUCLEOTIDE SEQUENCE [LARGE SCALE GENOMIC DNA]</scope>
    <source>
        <strain evidence="10 11">JJ</strain>
    </source>
</reference>
<evidence type="ECO:0000256" key="7">
    <source>
        <dbReference type="SAM" id="Phobius"/>
    </source>
</evidence>
<dbReference type="Proteomes" id="UP000006250">
    <property type="component" value="Unassembled WGS sequence"/>
</dbReference>
<dbReference type="EMBL" id="AECZ01000003">
    <property type="protein sequence ID" value="EFL52656.1"/>
    <property type="molecule type" value="Genomic_DNA"/>
</dbReference>
<dbReference type="GO" id="GO:0007165">
    <property type="term" value="P:signal transduction"/>
    <property type="evidence" value="ECO:0007669"/>
    <property type="project" value="UniProtKB-KW"/>
</dbReference>
<feature type="region of interest" description="Disordered" evidence="6">
    <location>
        <begin position="353"/>
        <end position="390"/>
    </location>
</feature>
<feature type="domain" description="HAMP" evidence="9">
    <location>
        <begin position="303"/>
        <end position="346"/>
    </location>
</feature>
<dbReference type="InterPro" id="IPR003660">
    <property type="entry name" value="HAMP_dom"/>
</dbReference>
<dbReference type="GO" id="GO:0005886">
    <property type="term" value="C:plasma membrane"/>
    <property type="evidence" value="ECO:0007669"/>
    <property type="project" value="TreeGrafter"/>
</dbReference>
<evidence type="ECO:0000256" key="1">
    <source>
        <dbReference type="ARBA" id="ARBA00004370"/>
    </source>
</evidence>
<comment type="caution">
    <text evidence="10">The sequence shown here is derived from an EMBL/GenBank/DDBJ whole genome shotgun (WGS) entry which is preliminary data.</text>
</comment>
<dbReference type="OrthoDB" id="9763018at2"/>
<protein>
    <submittedName>
        <fullName evidence="10">Methyl-accepting chemotaxis sensory transducer</fullName>
    </submittedName>
</protein>
<dbReference type="SUPFAM" id="SSF158472">
    <property type="entry name" value="HAMP domain-like"/>
    <property type="match status" value="1"/>
</dbReference>
<dbReference type="Pfam" id="PF00015">
    <property type="entry name" value="MCPsignal"/>
    <property type="match status" value="1"/>
</dbReference>
<dbReference type="Pfam" id="PF00672">
    <property type="entry name" value="HAMP"/>
    <property type="match status" value="1"/>
</dbReference>
<comment type="subcellular location">
    <subcellularLocation>
        <location evidence="1">Membrane</location>
    </subcellularLocation>
</comment>
<evidence type="ECO:0000256" key="4">
    <source>
        <dbReference type="PROSITE-ProRule" id="PRU00284"/>
    </source>
</evidence>
<feature type="region of interest" description="Disordered" evidence="6">
    <location>
        <begin position="587"/>
        <end position="616"/>
    </location>
</feature>
<gene>
    <name evidence="10" type="ORF">DesfrDRAFT_0762</name>
</gene>
<dbReference type="GO" id="GO:0004888">
    <property type="term" value="F:transmembrane signaling receptor activity"/>
    <property type="evidence" value="ECO:0007669"/>
    <property type="project" value="TreeGrafter"/>
</dbReference>
<evidence type="ECO:0000313" key="10">
    <source>
        <dbReference type="EMBL" id="EFL52656.1"/>
    </source>
</evidence>
<dbReference type="CDD" id="cd06225">
    <property type="entry name" value="HAMP"/>
    <property type="match status" value="2"/>
</dbReference>
<dbReference type="SUPFAM" id="SSF58104">
    <property type="entry name" value="Methyl-accepting chemotaxis protein (MCP) signaling domain"/>
    <property type="match status" value="1"/>
</dbReference>